<dbReference type="Proteomes" id="UP000094527">
    <property type="component" value="Unassembled WGS sequence"/>
</dbReference>
<protein>
    <submittedName>
        <fullName evidence="2">DNA-directed RNA polymerase III subunit RPC2</fullName>
    </submittedName>
</protein>
<comment type="caution">
    <text evidence="2">The sequence shown here is derived from an EMBL/GenBank/DDBJ whole genome shotgun (WGS) entry which is preliminary data.</text>
</comment>
<feature type="transmembrane region" description="Helical" evidence="1">
    <location>
        <begin position="24"/>
        <end position="45"/>
    </location>
</feature>
<keyword evidence="1" id="KW-1133">Transmembrane helix</keyword>
<keyword evidence="1" id="KW-0472">Membrane</keyword>
<keyword evidence="2" id="KW-0240">DNA-directed RNA polymerase</keyword>
<proteinExistence type="predicted"/>
<gene>
    <name evidence="2" type="ORF">Ocin01_17682</name>
</gene>
<sequence length="157" mass="18009">MAGSQFFLCPEAAVIIIAGDKFPMIITAFFISAFTITTLVVFMYAKWSAKVCEASQELVHSCRKQLKIDLQRNGWSDKVMSKVWAGKDRVRIYYGDGRTLEFQRSSPDKWKLVPSFLETKGLVKQHIDSFNYFINVDIKKIVMANSKIVCDVNQTFY</sequence>
<dbReference type="AlphaFoldDB" id="A0A1D2M7N6"/>
<evidence type="ECO:0000313" key="2">
    <source>
        <dbReference type="EMBL" id="ODM89000.1"/>
    </source>
</evidence>
<keyword evidence="1" id="KW-0812">Transmembrane</keyword>
<evidence type="ECO:0000313" key="3">
    <source>
        <dbReference type="Proteomes" id="UP000094527"/>
    </source>
</evidence>
<accession>A0A1D2M7N6</accession>
<evidence type="ECO:0000256" key="1">
    <source>
        <dbReference type="SAM" id="Phobius"/>
    </source>
</evidence>
<keyword evidence="2" id="KW-0804">Transcription</keyword>
<reference evidence="2 3" key="1">
    <citation type="journal article" date="2016" name="Genome Biol. Evol.">
        <title>Gene Family Evolution Reflects Adaptation to Soil Environmental Stressors in the Genome of the Collembolan Orchesella cincta.</title>
        <authorList>
            <person name="Faddeeva-Vakhrusheva A."/>
            <person name="Derks M.F."/>
            <person name="Anvar S.Y."/>
            <person name="Agamennone V."/>
            <person name="Suring W."/>
            <person name="Smit S."/>
            <person name="van Straalen N.M."/>
            <person name="Roelofs D."/>
        </authorList>
    </citation>
    <scope>NUCLEOTIDE SEQUENCE [LARGE SCALE GENOMIC DNA]</scope>
    <source>
        <tissue evidence="2">Mixed pool</tissue>
    </source>
</reference>
<dbReference type="EMBL" id="LJIJ01002985">
    <property type="protein sequence ID" value="ODM89000.1"/>
    <property type="molecule type" value="Genomic_DNA"/>
</dbReference>
<dbReference type="STRING" id="48709.A0A1D2M7N6"/>
<dbReference type="SUPFAM" id="SSF64484">
    <property type="entry name" value="beta and beta-prime subunits of DNA dependent RNA-polymerase"/>
    <property type="match status" value="1"/>
</dbReference>
<dbReference type="OrthoDB" id="10248617at2759"/>
<dbReference type="Gene3D" id="3.90.1100.10">
    <property type="match status" value="1"/>
</dbReference>
<name>A0A1D2M7N6_ORCCI</name>
<keyword evidence="3" id="KW-1185">Reference proteome</keyword>
<organism evidence="2 3">
    <name type="scientific">Orchesella cincta</name>
    <name type="common">Springtail</name>
    <name type="synonym">Podura cincta</name>
    <dbReference type="NCBI Taxonomy" id="48709"/>
    <lineage>
        <taxon>Eukaryota</taxon>
        <taxon>Metazoa</taxon>
        <taxon>Ecdysozoa</taxon>
        <taxon>Arthropoda</taxon>
        <taxon>Hexapoda</taxon>
        <taxon>Collembola</taxon>
        <taxon>Entomobryomorpha</taxon>
        <taxon>Entomobryoidea</taxon>
        <taxon>Orchesellidae</taxon>
        <taxon>Orchesellinae</taxon>
        <taxon>Orchesella</taxon>
    </lineage>
</organism>
<dbReference type="GO" id="GO:0000428">
    <property type="term" value="C:DNA-directed RNA polymerase complex"/>
    <property type="evidence" value="ECO:0007669"/>
    <property type="project" value="UniProtKB-KW"/>
</dbReference>